<proteinExistence type="predicted"/>
<feature type="non-terminal residue" evidence="1">
    <location>
        <position position="1"/>
    </location>
</feature>
<accession>A0A0C2SNT9</accession>
<dbReference type="Proteomes" id="UP000054549">
    <property type="component" value="Unassembled WGS sequence"/>
</dbReference>
<sequence>GCLPRLATTLQDVRSELAKEDAKAAADGVVPPHKMSLTVFLTKGLELEEQQRVLKCDVAQMKGKLTSKQRADLQEKRTTLFRRIQQWREAQLAYMPLVAPLLLTTGSIATDTDNTTSFVDRSETIPLHLPLSLPTSIQNAIPHITENESRLRKAQAEEALDNIRRGRRMITGLTQFKKLNISGAGNKPNTRMRTVYNQLQNRIQRAAARYRDAWAAVAKGEVDGPWCKRFRRLEPSDIRGPGKQSDDPIRMTNGRFEPSWIWIVGKVSTDCSTEEEFEETMRSEWAKTRARRDRWEEEFQLLQEEMRRTVAYLEWKASWWHSQATRRKTDDAIVQQGLQAYAERQAHLMKKLASSCAERWVPTLRKQGIEVTWATEYLPSEPHESSNYSTHLDNSDVNHITDTHIQENDFIPISEDDDIEVPEMDVFDDHYDFSDY</sequence>
<dbReference type="InParanoid" id="A0A0C2SNT9"/>
<evidence type="ECO:0000313" key="2">
    <source>
        <dbReference type="Proteomes" id="UP000054549"/>
    </source>
</evidence>
<dbReference type="EMBL" id="KN818489">
    <property type="protein sequence ID" value="KIL55654.1"/>
    <property type="molecule type" value="Genomic_DNA"/>
</dbReference>
<dbReference type="AlphaFoldDB" id="A0A0C2SNT9"/>
<keyword evidence="2" id="KW-1185">Reference proteome</keyword>
<organism evidence="1 2">
    <name type="scientific">Amanita muscaria (strain Koide BX008)</name>
    <dbReference type="NCBI Taxonomy" id="946122"/>
    <lineage>
        <taxon>Eukaryota</taxon>
        <taxon>Fungi</taxon>
        <taxon>Dikarya</taxon>
        <taxon>Basidiomycota</taxon>
        <taxon>Agaricomycotina</taxon>
        <taxon>Agaricomycetes</taxon>
        <taxon>Agaricomycetidae</taxon>
        <taxon>Agaricales</taxon>
        <taxon>Pluteineae</taxon>
        <taxon>Amanitaceae</taxon>
        <taxon>Amanita</taxon>
    </lineage>
</organism>
<name>A0A0C2SNT9_AMAMK</name>
<dbReference type="OrthoDB" id="2804062at2759"/>
<evidence type="ECO:0000313" key="1">
    <source>
        <dbReference type="EMBL" id="KIL55654.1"/>
    </source>
</evidence>
<protein>
    <submittedName>
        <fullName evidence="1">Uncharacterized protein</fullName>
    </submittedName>
</protein>
<reference evidence="1 2" key="1">
    <citation type="submission" date="2014-04" db="EMBL/GenBank/DDBJ databases">
        <title>Evolutionary Origins and Diversification of the Mycorrhizal Mutualists.</title>
        <authorList>
            <consortium name="DOE Joint Genome Institute"/>
            <consortium name="Mycorrhizal Genomics Consortium"/>
            <person name="Kohler A."/>
            <person name="Kuo A."/>
            <person name="Nagy L.G."/>
            <person name="Floudas D."/>
            <person name="Copeland A."/>
            <person name="Barry K.W."/>
            <person name="Cichocki N."/>
            <person name="Veneault-Fourrey C."/>
            <person name="LaButti K."/>
            <person name="Lindquist E.A."/>
            <person name="Lipzen A."/>
            <person name="Lundell T."/>
            <person name="Morin E."/>
            <person name="Murat C."/>
            <person name="Riley R."/>
            <person name="Ohm R."/>
            <person name="Sun H."/>
            <person name="Tunlid A."/>
            <person name="Henrissat B."/>
            <person name="Grigoriev I.V."/>
            <person name="Hibbett D.S."/>
            <person name="Martin F."/>
        </authorList>
    </citation>
    <scope>NUCLEOTIDE SEQUENCE [LARGE SCALE GENOMIC DNA]</scope>
    <source>
        <strain evidence="1 2">Koide BX008</strain>
    </source>
</reference>
<dbReference type="HOGENOM" id="CLU_003703_0_3_1"/>
<gene>
    <name evidence="1" type="ORF">M378DRAFT_17763</name>
</gene>
<dbReference type="STRING" id="946122.A0A0C2SNT9"/>